<dbReference type="EnsemblMetazoa" id="GPPI025414-RA">
    <property type="protein sequence ID" value="GPPI025414-PA"/>
    <property type="gene ID" value="GPPI025414"/>
</dbReference>
<evidence type="ECO:0000313" key="2">
    <source>
        <dbReference type="EnsemblMetazoa" id="GPPI025414-PA"/>
    </source>
</evidence>
<dbReference type="Proteomes" id="UP000092460">
    <property type="component" value="Unassembled WGS sequence"/>
</dbReference>
<feature type="transmembrane region" description="Helical" evidence="1">
    <location>
        <begin position="33"/>
        <end position="52"/>
    </location>
</feature>
<dbReference type="AlphaFoldDB" id="A0A1B0BC59"/>
<reference evidence="2" key="2">
    <citation type="submission" date="2020-05" db="UniProtKB">
        <authorList>
            <consortium name="EnsemblMetazoa"/>
        </authorList>
    </citation>
    <scope>IDENTIFICATION</scope>
    <source>
        <strain evidence="2">IAEA</strain>
    </source>
</reference>
<dbReference type="EMBL" id="JXJN01011847">
    <property type="status" value="NOT_ANNOTATED_CDS"/>
    <property type="molecule type" value="Genomic_DNA"/>
</dbReference>
<organism evidence="2 3">
    <name type="scientific">Glossina palpalis gambiensis</name>
    <dbReference type="NCBI Taxonomy" id="67801"/>
    <lineage>
        <taxon>Eukaryota</taxon>
        <taxon>Metazoa</taxon>
        <taxon>Ecdysozoa</taxon>
        <taxon>Arthropoda</taxon>
        <taxon>Hexapoda</taxon>
        <taxon>Insecta</taxon>
        <taxon>Pterygota</taxon>
        <taxon>Neoptera</taxon>
        <taxon>Endopterygota</taxon>
        <taxon>Diptera</taxon>
        <taxon>Brachycera</taxon>
        <taxon>Muscomorpha</taxon>
        <taxon>Hippoboscoidea</taxon>
        <taxon>Glossinidae</taxon>
        <taxon>Glossina</taxon>
    </lineage>
</organism>
<proteinExistence type="predicted"/>
<keyword evidence="1" id="KW-0472">Membrane</keyword>
<keyword evidence="3" id="KW-1185">Reference proteome</keyword>
<sequence>MYMIPEKEICKEGKQQLSHLCLRNKYHLDMLNIWDSIPGLGPLTILIAWLLLDDNFKALILCTNFLLMASVRKCEKP</sequence>
<keyword evidence="1" id="KW-1133">Transmembrane helix</keyword>
<protein>
    <submittedName>
        <fullName evidence="2">Uncharacterized protein</fullName>
    </submittedName>
</protein>
<evidence type="ECO:0000256" key="1">
    <source>
        <dbReference type="SAM" id="Phobius"/>
    </source>
</evidence>
<accession>A0A1B0BC59</accession>
<name>A0A1B0BC59_9MUSC</name>
<reference evidence="3" key="1">
    <citation type="submission" date="2015-01" db="EMBL/GenBank/DDBJ databases">
        <authorList>
            <person name="Aksoy S."/>
            <person name="Warren W."/>
            <person name="Wilson R.K."/>
        </authorList>
    </citation>
    <scope>NUCLEOTIDE SEQUENCE [LARGE SCALE GENOMIC DNA]</scope>
    <source>
        <strain evidence="3">IAEA</strain>
    </source>
</reference>
<dbReference type="VEuPathDB" id="VectorBase:GPPI025414"/>
<evidence type="ECO:0000313" key="3">
    <source>
        <dbReference type="Proteomes" id="UP000092460"/>
    </source>
</evidence>
<keyword evidence="1" id="KW-0812">Transmembrane</keyword>